<organism evidence="2 3">
    <name type="scientific">Sporosarcina psychrophila</name>
    <name type="common">Bacillus psychrophilus</name>
    <dbReference type="NCBI Taxonomy" id="1476"/>
    <lineage>
        <taxon>Bacteria</taxon>
        <taxon>Bacillati</taxon>
        <taxon>Bacillota</taxon>
        <taxon>Bacilli</taxon>
        <taxon>Bacillales</taxon>
        <taxon>Caryophanaceae</taxon>
        <taxon>Sporosarcina</taxon>
    </lineage>
</organism>
<dbReference type="Pfam" id="PF13021">
    <property type="entry name" value="DUF3885"/>
    <property type="match status" value="1"/>
</dbReference>
<accession>A0A921KDW1</accession>
<reference evidence="2" key="1">
    <citation type="journal article" date="2021" name="PeerJ">
        <title>Extensive microbial diversity within the chicken gut microbiome revealed by metagenomics and culture.</title>
        <authorList>
            <person name="Gilroy R."/>
            <person name="Ravi A."/>
            <person name="Getino M."/>
            <person name="Pursley I."/>
            <person name="Horton D.L."/>
            <person name="Alikhan N.F."/>
            <person name="Baker D."/>
            <person name="Gharbi K."/>
            <person name="Hall N."/>
            <person name="Watson M."/>
            <person name="Adriaenssens E.M."/>
            <person name="Foster-Nyarko E."/>
            <person name="Jarju S."/>
            <person name="Secka A."/>
            <person name="Antonio M."/>
            <person name="Oren A."/>
            <person name="Chaudhuri R.R."/>
            <person name="La Ragione R."/>
            <person name="Hildebrand F."/>
            <person name="Pallen M.J."/>
        </authorList>
    </citation>
    <scope>NUCLEOTIDE SEQUENCE</scope>
    <source>
        <strain evidence="2">CHK171-7178</strain>
    </source>
</reference>
<evidence type="ECO:0000313" key="3">
    <source>
        <dbReference type="Proteomes" id="UP000698173"/>
    </source>
</evidence>
<dbReference type="Proteomes" id="UP000698173">
    <property type="component" value="Unassembled WGS sequence"/>
</dbReference>
<evidence type="ECO:0000313" key="2">
    <source>
        <dbReference type="EMBL" id="HJF32576.1"/>
    </source>
</evidence>
<dbReference type="InterPro" id="IPR024976">
    <property type="entry name" value="DUF3885"/>
</dbReference>
<feature type="domain" description="DUF3885" evidence="1">
    <location>
        <begin position="3"/>
        <end position="201"/>
    </location>
</feature>
<name>A0A921KDW1_SPOPS</name>
<proteinExistence type="predicted"/>
<comment type="caution">
    <text evidence="2">The sequence shown here is derived from an EMBL/GenBank/DDBJ whole genome shotgun (WGS) entry which is preliminary data.</text>
</comment>
<dbReference type="AlphaFoldDB" id="A0A921KDW1"/>
<gene>
    <name evidence="2" type="ORF">K8V56_12485</name>
</gene>
<dbReference type="EMBL" id="DYWT01000200">
    <property type="protein sequence ID" value="HJF32576.1"/>
    <property type="molecule type" value="Genomic_DNA"/>
</dbReference>
<reference evidence="2" key="2">
    <citation type="submission" date="2021-09" db="EMBL/GenBank/DDBJ databases">
        <authorList>
            <person name="Gilroy R."/>
        </authorList>
    </citation>
    <scope>NUCLEOTIDE SEQUENCE</scope>
    <source>
        <strain evidence="2">CHK171-7178</strain>
    </source>
</reference>
<protein>
    <submittedName>
        <fullName evidence="2">DUF3885 domain-containing protein</fullName>
    </submittedName>
</protein>
<evidence type="ECO:0000259" key="1">
    <source>
        <dbReference type="Pfam" id="PF13021"/>
    </source>
</evidence>
<sequence>MNLEKFMATNFPNLILTPPLFYNCDTGIRFELGVDWKGKEESVYLKGVYERAITLFKSLHNENDEIMIVVNVNDFGGKWAFRGKLNIFSRYVRDKAILYKLQHKIIPYIIPEDNEEGKYKTHRFVLKCKTSDIKYVSLLKAICNTDMGIKPSIDDRVYFINIKKETIFHVYDDRGCDLVATSPETLREVYTEYNDWILDYDREKIDKVFTV</sequence>